<evidence type="ECO:0000256" key="5">
    <source>
        <dbReference type="ARBA" id="ARBA00023242"/>
    </source>
</evidence>
<evidence type="ECO:0000256" key="3">
    <source>
        <dbReference type="ARBA" id="ARBA00022771"/>
    </source>
</evidence>
<evidence type="ECO:0000256" key="2">
    <source>
        <dbReference type="ARBA" id="ARBA00022723"/>
    </source>
</evidence>
<evidence type="ECO:0008006" key="8">
    <source>
        <dbReference type="Google" id="ProtNLM"/>
    </source>
</evidence>
<dbReference type="AlphaFoldDB" id="A0AAD4BV30"/>
<dbReference type="InterPro" id="IPR052035">
    <property type="entry name" value="ZnF_BED_domain_contain"/>
</dbReference>
<dbReference type="PANTHER" id="PTHR46481:SF10">
    <property type="entry name" value="ZINC FINGER BED DOMAIN-CONTAINING PROTEIN 39"/>
    <property type="match status" value="1"/>
</dbReference>
<evidence type="ECO:0000256" key="4">
    <source>
        <dbReference type="ARBA" id="ARBA00022833"/>
    </source>
</evidence>
<dbReference type="EMBL" id="WHUW01000011">
    <property type="protein sequence ID" value="KAF8440933.1"/>
    <property type="molecule type" value="Genomic_DNA"/>
</dbReference>
<protein>
    <recommendedName>
        <fullName evidence="8">HAT C-terminal dimerisation domain-containing protein</fullName>
    </recommendedName>
</protein>
<sequence>MLILDVKTWRSSTHQMLRRAMDYHSVIDDFVAKNRELRKHELQDEDWKAIALVAHWLKLFQSATTQMSTTKHPMLSWTHAIFRGLQDSLADSLSSLPNNIPTPLRHGLLNAHWKLSDYYGKSDASPYYTWASLLDPRISYCGFLTDCGDDLDACAHLKASKECFHAHFCAKYDKQLPPTSAPIIPTSTMNTSPQKITTDFFLHLLISPLLGSAVAVEWIFSGSHNTISLHRASLNPETIRTLMLVKQQLHLARTTLSK</sequence>
<reference evidence="6" key="2">
    <citation type="journal article" date="2020" name="Nat. Commun.">
        <title>Large-scale genome sequencing of mycorrhizal fungi provides insights into the early evolution of symbiotic traits.</title>
        <authorList>
            <person name="Miyauchi S."/>
            <person name="Kiss E."/>
            <person name="Kuo A."/>
            <person name="Drula E."/>
            <person name="Kohler A."/>
            <person name="Sanchez-Garcia M."/>
            <person name="Morin E."/>
            <person name="Andreopoulos B."/>
            <person name="Barry K.W."/>
            <person name="Bonito G."/>
            <person name="Buee M."/>
            <person name="Carver A."/>
            <person name="Chen C."/>
            <person name="Cichocki N."/>
            <person name="Clum A."/>
            <person name="Culley D."/>
            <person name="Crous P.W."/>
            <person name="Fauchery L."/>
            <person name="Girlanda M."/>
            <person name="Hayes R.D."/>
            <person name="Keri Z."/>
            <person name="LaButti K."/>
            <person name="Lipzen A."/>
            <person name="Lombard V."/>
            <person name="Magnuson J."/>
            <person name="Maillard F."/>
            <person name="Murat C."/>
            <person name="Nolan M."/>
            <person name="Ohm R.A."/>
            <person name="Pangilinan J."/>
            <person name="Pereira M.F."/>
            <person name="Perotto S."/>
            <person name="Peter M."/>
            <person name="Pfister S."/>
            <person name="Riley R."/>
            <person name="Sitrit Y."/>
            <person name="Stielow J.B."/>
            <person name="Szollosi G."/>
            <person name="Zifcakova L."/>
            <person name="Stursova M."/>
            <person name="Spatafora J.W."/>
            <person name="Tedersoo L."/>
            <person name="Vaario L.M."/>
            <person name="Yamada A."/>
            <person name="Yan M."/>
            <person name="Wang P."/>
            <person name="Xu J."/>
            <person name="Bruns T."/>
            <person name="Baldrian P."/>
            <person name="Vilgalys R."/>
            <person name="Dunand C."/>
            <person name="Henrissat B."/>
            <person name="Grigoriev I.V."/>
            <person name="Hibbett D."/>
            <person name="Nagy L.G."/>
            <person name="Martin F.M."/>
        </authorList>
    </citation>
    <scope>NUCLEOTIDE SEQUENCE</scope>
    <source>
        <strain evidence="6">BED1</strain>
    </source>
</reference>
<comment type="subcellular location">
    <subcellularLocation>
        <location evidence="1">Nucleus</location>
    </subcellularLocation>
</comment>
<dbReference type="GO" id="GO:0008270">
    <property type="term" value="F:zinc ion binding"/>
    <property type="evidence" value="ECO:0007669"/>
    <property type="project" value="UniProtKB-KW"/>
</dbReference>
<keyword evidence="4" id="KW-0862">Zinc</keyword>
<organism evidence="6 7">
    <name type="scientific">Boletus edulis BED1</name>
    <dbReference type="NCBI Taxonomy" id="1328754"/>
    <lineage>
        <taxon>Eukaryota</taxon>
        <taxon>Fungi</taxon>
        <taxon>Dikarya</taxon>
        <taxon>Basidiomycota</taxon>
        <taxon>Agaricomycotina</taxon>
        <taxon>Agaricomycetes</taxon>
        <taxon>Agaricomycetidae</taxon>
        <taxon>Boletales</taxon>
        <taxon>Boletineae</taxon>
        <taxon>Boletaceae</taxon>
        <taxon>Boletoideae</taxon>
        <taxon>Boletus</taxon>
    </lineage>
</organism>
<evidence type="ECO:0000313" key="6">
    <source>
        <dbReference type="EMBL" id="KAF8440933.1"/>
    </source>
</evidence>
<keyword evidence="7" id="KW-1185">Reference proteome</keyword>
<dbReference type="Proteomes" id="UP001194468">
    <property type="component" value="Unassembled WGS sequence"/>
</dbReference>
<keyword evidence="5" id="KW-0539">Nucleus</keyword>
<proteinExistence type="predicted"/>
<evidence type="ECO:0000256" key="1">
    <source>
        <dbReference type="ARBA" id="ARBA00004123"/>
    </source>
</evidence>
<comment type="caution">
    <text evidence="6">The sequence shown here is derived from an EMBL/GenBank/DDBJ whole genome shotgun (WGS) entry which is preliminary data.</text>
</comment>
<dbReference type="PANTHER" id="PTHR46481">
    <property type="entry name" value="ZINC FINGER BED DOMAIN-CONTAINING PROTEIN 4"/>
    <property type="match status" value="1"/>
</dbReference>
<keyword evidence="2" id="KW-0479">Metal-binding</keyword>
<dbReference type="SUPFAM" id="SSF53098">
    <property type="entry name" value="Ribonuclease H-like"/>
    <property type="match status" value="1"/>
</dbReference>
<evidence type="ECO:0000313" key="7">
    <source>
        <dbReference type="Proteomes" id="UP001194468"/>
    </source>
</evidence>
<dbReference type="GO" id="GO:0005634">
    <property type="term" value="C:nucleus"/>
    <property type="evidence" value="ECO:0007669"/>
    <property type="project" value="UniProtKB-SubCell"/>
</dbReference>
<gene>
    <name evidence="6" type="ORF">L210DRAFT_3400461</name>
</gene>
<accession>A0AAD4BV30</accession>
<reference evidence="6" key="1">
    <citation type="submission" date="2019-10" db="EMBL/GenBank/DDBJ databases">
        <authorList>
            <consortium name="DOE Joint Genome Institute"/>
            <person name="Kuo A."/>
            <person name="Miyauchi S."/>
            <person name="Kiss E."/>
            <person name="Drula E."/>
            <person name="Kohler A."/>
            <person name="Sanchez-Garcia M."/>
            <person name="Andreopoulos B."/>
            <person name="Barry K.W."/>
            <person name="Bonito G."/>
            <person name="Buee M."/>
            <person name="Carver A."/>
            <person name="Chen C."/>
            <person name="Cichocki N."/>
            <person name="Clum A."/>
            <person name="Culley D."/>
            <person name="Crous P.W."/>
            <person name="Fauchery L."/>
            <person name="Girlanda M."/>
            <person name="Hayes R."/>
            <person name="Keri Z."/>
            <person name="LaButti K."/>
            <person name="Lipzen A."/>
            <person name="Lombard V."/>
            <person name="Magnuson J."/>
            <person name="Maillard F."/>
            <person name="Morin E."/>
            <person name="Murat C."/>
            <person name="Nolan M."/>
            <person name="Ohm R."/>
            <person name="Pangilinan J."/>
            <person name="Pereira M."/>
            <person name="Perotto S."/>
            <person name="Peter M."/>
            <person name="Riley R."/>
            <person name="Sitrit Y."/>
            <person name="Stielow B."/>
            <person name="Szollosi G."/>
            <person name="Zifcakova L."/>
            <person name="Stursova M."/>
            <person name="Spatafora J.W."/>
            <person name="Tedersoo L."/>
            <person name="Vaario L.-M."/>
            <person name="Yamada A."/>
            <person name="Yan M."/>
            <person name="Wang P."/>
            <person name="Xu J."/>
            <person name="Bruns T."/>
            <person name="Baldrian P."/>
            <person name="Vilgalys R."/>
            <person name="Henrissat B."/>
            <person name="Grigoriev I.V."/>
            <person name="Hibbett D."/>
            <person name="Nagy L.G."/>
            <person name="Martin F.M."/>
        </authorList>
    </citation>
    <scope>NUCLEOTIDE SEQUENCE</scope>
    <source>
        <strain evidence="6">BED1</strain>
    </source>
</reference>
<dbReference type="InterPro" id="IPR012337">
    <property type="entry name" value="RNaseH-like_sf"/>
</dbReference>
<name>A0AAD4BV30_BOLED</name>
<keyword evidence="3" id="KW-0863">Zinc-finger</keyword>